<dbReference type="SUPFAM" id="SSF46946">
    <property type="entry name" value="S13-like H2TH domain"/>
    <property type="match status" value="1"/>
</dbReference>
<dbReference type="InterPro" id="IPR010979">
    <property type="entry name" value="Ribosomal_uS13-like_H2TH"/>
</dbReference>
<evidence type="ECO:0000256" key="1">
    <source>
        <dbReference type="ARBA" id="ARBA00001668"/>
    </source>
</evidence>
<dbReference type="Proteomes" id="UP001489004">
    <property type="component" value="Unassembled WGS sequence"/>
</dbReference>
<dbReference type="InterPro" id="IPR015886">
    <property type="entry name" value="H2TH_FPG"/>
</dbReference>
<organism evidence="12 13">
    <name type="scientific">[Myrmecia] bisecta</name>
    <dbReference type="NCBI Taxonomy" id="41462"/>
    <lineage>
        <taxon>Eukaryota</taxon>
        <taxon>Viridiplantae</taxon>
        <taxon>Chlorophyta</taxon>
        <taxon>core chlorophytes</taxon>
        <taxon>Trebouxiophyceae</taxon>
        <taxon>Trebouxiales</taxon>
        <taxon>Trebouxiaceae</taxon>
        <taxon>Myrmecia</taxon>
    </lineage>
</organism>
<accession>A0AAW1Q9F7</accession>
<keyword evidence="7" id="KW-0456">Lyase</keyword>
<dbReference type="SMART" id="SM01232">
    <property type="entry name" value="H2TH"/>
    <property type="match status" value="1"/>
</dbReference>
<evidence type="ECO:0000256" key="7">
    <source>
        <dbReference type="ARBA" id="ARBA00023239"/>
    </source>
</evidence>
<keyword evidence="13" id="KW-1185">Reference proteome</keyword>
<comment type="catalytic activity">
    <reaction evidence="1">
        <text>Hydrolysis of DNA containing ring-opened 7-methylguanine residues, releasing 2,6-diamino-4-hydroxy-5-(N-methyl)formamidopyrimidine.</text>
        <dbReference type="EC" id="3.2.2.23"/>
    </reaction>
</comment>
<evidence type="ECO:0000256" key="2">
    <source>
        <dbReference type="ARBA" id="ARBA00009409"/>
    </source>
</evidence>
<evidence type="ECO:0000313" key="13">
    <source>
        <dbReference type="Proteomes" id="UP001489004"/>
    </source>
</evidence>
<dbReference type="Gene3D" id="3.20.190.10">
    <property type="entry name" value="MutM-like, N-terminal"/>
    <property type="match status" value="1"/>
</dbReference>
<gene>
    <name evidence="12" type="ORF">WJX72_007331</name>
</gene>
<name>A0AAW1Q9F7_9CHLO</name>
<keyword evidence="6" id="KW-0234">DNA repair</keyword>
<dbReference type="CDD" id="cd08972">
    <property type="entry name" value="PF_Nei_N"/>
    <property type="match status" value="1"/>
</dbReference>
<evidence type="ECO:0000256" key="9">
    <source>
        <dbReference type="ARBA" id="ARBA00023295"/>
    </source>
</evidence>
<comment type="similarity">
    <text evidence="2">Belongs to the FPG family.</text>
</comment>
<evidence type="ECO:0000256" key="10">
    <source>
        <dbReference type="SAM" id="MobiDB-lite"/>
    </source>
</evidence>
<dbReference type="InterPro" id="IPR012319">
    <property type="entry name" value="FPG_cat"/>
</dbReference>
<dbReference type="GO" id="GO:0006284">
    <property type="term" value="P:base-excision repair"/>
    <property type="evidence" value="ECO:0007669"/>
    <property type="project" value="InterPro"/>
</dbReference>
<dbReference type="GO" id="GO:0008534">
    <property type="term" value="F:oxidized purine nucleobase lesion DNA N-glycosylase activity"/>
    <property type="evidence" value="ECO:0007669"/>
    <property type="project" value="UniProtKB-EC"/>
</dbReference>
<sequence length="349" mass="38421">MPELPEVEAARRLCEKHCKGATIQKAVVAIDDKVIEGIESAALEKALQGQKLTAAHRKGKHLWFELNHLAPCLLFHFGMTGSMRVEGVDSPQYQTFSVDESQWPPRFWKVQLEFDSGVKLAFCDARRFARVRLQADPLNNEPLNKLGFDPLLSMPSLEDLAAALKKQRRVIKALLLDQGFSAGVGNWVADEVLYQARIHPEQPAATLAEQQVEQLHHFMQHVPQTAVDAGADSAKMPADWLFHRKWDQRNTPKIDGHPISFSKVGGRTTAFVPALQKLPAGQPSSAVPKARKRKADDDGQDDEPAGHKAAAKHGKASNTAAGKSPRAAEQKPPAKKGKKRLTVAEKAEC</sequence>
<dbReference type="Gene3D" id="1.10.8.50">
    <property type="match status" value="1"/>
</dbReference>
<evidence type="ECO:0000256" key="8">
    <source>
        <dbReference type="ARBA" id="ARBA00023268"/>
    </source>
</evidence>
<evidence type="ECO:0000259" key="11">
    <source>
        <dbReference type="PROSITE" id="PS51068"/>
    </source>
</evidence>
<evidence type="ECO:0000256" key="5">
    <source>
        <dbReference type="ARBA" id="ARBA00023125"/>
    </source>
</evidence>
<reference evidence="12 13" key="1">
    <citation type="journal article" date="2024" name="Nat. Commun.">
        <title>Phylogenomics reveals the evolutionary origins of lichenization in chlorophyte algae.</title>
        <authorList>
            <person name="Puginier C."/>
            <person name="Libourel C."/>
            <person name="Otte J."/>
            <person name="Skaloud P."/>
            <person name="Haon M."/>
            <person name="Grisel S."/>
            <person name="Petersen M."/>
            <person name="Berrin J.G."/>
            <person name="Delaux P.M."/>
            <person name="Dal Grande F."/>
            <person name="Keller J."/>
        </authorList>
    </citation>
    <scope>NUCLEOTIDE SEQUENCE [LARGE SCALE GENOMIC DNA]</scope>
    <source>
        <strain evidence="12 13">SAG 2043</strain>
    </source>
</reference>
<dbReference type="PANTHER" id="PTHR22993:SF9">
    <property type="entry name" value="FORMAMIDOPYRIMIDINE-DNA GLYCOSYLASE"/>
    <property type="match status" value="1"/>
</dbReference>
<evidence type="ECO:0000256" key="6">
    <source>
        <dbReference type="ARBA" id="ARBA00023204"/>
    </source>
</evidence>
<feature type="region of interest" description="Disordered" evidence="10">
    <location>
        <begin position="276"/>
        <end position="349"/>
    </location>
</feature>
<dbReference type="FunFam" id="1.10.8.50:FF:000009">
    <property type="entry name" value="Formamidopyrimidine-DNA glycosylase"/>
    <property type="match status" value="1"/>
</dbReference>
<dbReference type="AlphaFoldDB" id="A0AAW1Q9F7"/>
<evidence type="ECO:0000313" key="12">
    <source>
        <dbReference type="EMBL" id="KAK9816949.1"/>
    </source>
</evidence>
<protein>
    <recommendedName>
        <fullName evidence="11">Formamidopyrimidine-DNA glycosylase catalytic domain-containing protein</fullName>
    </recommendedName>
</protein>
<dbReference type="Pfam" id="PF06831">
    <property type="entry name" value="H2TH"/>
    <property type="match status" value="1"/>
</dbReference>
<keyword evidence="4" id="KW-0378">Hydrolase</keyword>
<feature type="domain" description="Formamidopyrimidine-DNA glycosylase catalytic" evidence="11">
    <location>
        <begin position="2"/>
        <end position="129"/>
    </location>
</feature>
<keyword evidence="3" id="KW-0227">DNA damage</keyword>
<dbReference type="GO" id="GO:0016829">
    <property type="term" value="F:lyase activity"/>
    <property type="evidence" value="ECO:0007669"/>
    <property type="project" value="UniProtKB-KW"/>
</dbReference>
<dbReference type="PROSITE" id="PS51068">
    <property type="entry name" value="FPG_CAT"/>
    <property type="match status" value="1"/>
</dbReference>
<dbReference type="SMART" id="SM00898">
    <property type="entry name" value="Fapy_DNA_glyco"/>
    <property type="match status" value="1"/>
</dbReference>
<dbReference type="GO" id="GO:0005634">
    <property type="term" value="C:nucleus"/>
    <property type="evidence" value="ECO:0007669"/>
    <property type="project" value="TreeGrafter"/>
</dbReference>
<dbReference type="Pfam" id="PF01149">
    <property type="entry name" value="Fapy_DNA_glyco"/>
    <property type="match status" value="1"/>
</dbReference>
<proteinExistence type="inferred from homology"/>
<keyword evidence="8" id="KW-0511">Multifunctional enzyme</keyword>
<evidence type="ECO:0000256" key="3">
    <source>
        <dbReference type="ARBA" id="ARBA00022763"/>
    </source>
</evidence>
<dbReference type="GO" id="GO:0003684">
    <property type="term" value="F:damaged DNA binding"/>
    <property type="evidence" value="ECO:0007669"/>
    <property type="project" value="InterPro"/>
</dbReference>
<comment type="caution">
    <text evidence="12">The sequence shown here is derived from an EMBL/GenBank/DDBJ whole genome shotgun (WGS) entry which is preliminary data.</text>
</comment>
<dbReference type="GO" id="GO:0008270">
    <property type="term" value="F:zinc ion binding"/>
    <property type="evidence" value="ECO:0007669"/>
    <property type="project" value="InterPro"/>
</dbReference>
<dbReference type="EMBL" id="JALJOR010000005">
    <property type="protein sequence ID" value="KAK9816949.1"/>
    <property type="molecule type" value="Genomic_DNA"/>
</dbReference>
<keyword evidence="9" id="KW-0326">Glycosidase</keyword>
<dbReference type="PANTHER" id="PTHR22993">
    <property type="entry name" value="FORMAMIDOPYRIMIDINE-DNA GLYCOSYLASE"/>
    <property type="match status" value="1"/>
</dbReference>
<dbReference type="GO" id="GO:0003906">
    <property type="term" value="F:DNA-(apurinic or apyrimidinic site) endonuclease activity"/>
    <property type="evidence" value="ECO:0007669"/>
    <property type="project" value="InterPro"/>
</dbReference>
<keyword evidence="5" id="KW-0238">DNA-binding</keyword>
<dbReference type="InterPro" id="IPR035937">
    <property type="entry name" value="FPG_N"/>
</dbReference>
<evidence type="ECO:0000256" key="4">
    <source>
        <dbReference type="ARBA" id="ARBA00022801"/>
    </source>
</evidence>
<dbReference type="SUPFAM" id="SSF81624">
    <property type="entry name" value="N-terminal domain of MutM-like DNA repair proteins"/>
    <property type="match status" value="1"/>
</dbReference>